<dbReference type="EMBL" id="FPAI01000027">
    <property type="protein sequence ID" value="SFT01367.1"/>
    <property type="molecule type" value="Genomic_DNA"/>
</dbReference>
<dbReference type="Proteomes" id="UP000199139">
    <property type="component" value="Unassembled WGS sequence"/>
</dbReference>
<dbReference type="InterPro" id="IPR007016">
    <property type="entry name" value="O-antigen_ligase-rel_domated"/>
</dbReference>
<evidence type="ECO:0000256" key="2">
    <source>
        <dbReference type="ARBA" id="ARBA00022692"/>
    </source>
</evidence>
<evidence type="ECO:0000256" key="5">
    <source>
        <dbReference type="SAM" id="Phobius"/>
    </source>
</evidence>
<feature type="transmembrane region" description="Helical" evidence="5">
    <location>
        <begin position="377"/>
        <end position="397"/>
    </location>
</feature>
<feature type="transmembrane region" description="Helical" evidence="5">
    <location>
        <begin position="30"/>
        <end position="48"/>
    </location>
</feature>
<evidence type="ECO:0000256" key="1">
    <source>
        <dbReference type="ARBA" id="ARBA00004141"/>
    </source>
</evidence>
<reference evidence="7 10" key="2">
    <citation type="submission" date="2019-07" db="EMBL/GenBank/DDBJ databases">
        <title>Whole genome shotgun sequence of Halolactibacillus miurensis NBRC 100873.</title>
        <authorList>
            <person name="Hosoyama A."/>
            <person name="Uohara A."/>
            <person name="Ohji S."/>
            <person name="Ichikawa N."/>
        </authorList>
    </citation>
    <scope>NUCLEOTIDE SEQUENCE [LARGE SCALE GENOMIC DNA]</scope>
    <source>
        <strain evidence="7 10">NBRC 100873</strain>
    </source>
</reference>
<reference evidence="8 9" key="1">
    <citation type="submission" date="2016-10" db="EMBL/GenBank/DDBJ databases">
        <authorList>
            <person name="de Groot N.N."/>
        </authorList>
    </citation>
    <scope>NUCLEOTIDE SEQUENCE [LARGE SCALE GENOMIC DNA]</scope>
    <source>
        <strain evidence="8 9">DSM 17074</strain>
    </source>
</reference>
<evidence type="ECO:0000256" key="3">
    <source>
        <dbReference type="ARBA" id="ARBA00022989"/>
    </source>
</evidence>
<feature type="transmembrane region" description="Helical" evidence="5">
    <location>
        <begin position="57"/>
        <end position="78"/>
    </location>
</feature>
<sequence length="479" mass="55071">MRGIYFVLLTAVLFGGLVHQGLYFDEAFYPYHIIMHLLFIILLVRIWLYKENVFKPYLIFMLIPIVYALPLLFGPASVYLTIQGVLRASTTVAFFIMAIYVFHKDSPYHRFVPFIVHGIGLILSLHMLLFDLGILTEGHYIMMGRYAGLVEYANTFGVLLAALFFYGLIQSEQTQNKWLTYLHLSVLPMYLFMVLKSQSRGVLLFSSVVFIIMMSLSKTKQQLKLLLVSSLALALALILYVAIEEINVVMMMVLFLSFSALYSWLSYLWLEKLPKDIPLNRWVIPFGMVLLISVSVINILKKGILYRVLLQWFELDMSQLTQTSTFTERLAFLFDGLKIFKDAPLIGQGARTWALTYQTVRSYDYQSLEVHNGYLDILLETGVIGFSVMMLLVGLVMRQVYKGEETNLTFIPIVVIMSHSVMDFNLSFGFVWFFLIVMLSSQIKPSIDLIPIKRYNSSRWFDVLLVLTCLASLAVLIFL</sequence>
<evidence type="ECO:0000313" key="7">
    <source>
        <dbReference type="EMBL" id="GEM05277.1"/>
    </source>
</evidence>
<dbReference type="Pfam" id="PF04932">
    <property type="entry name" value="Wzy_C"/>
    <property type="match status" value="1"/>
</dbReference>
<feature type="transmembrane region" description="Helical" evidence="5">
    <location>
        <begin position="459"/>
        <end position="478"/>
    </location>
</feature>
<feature type="transmembrane region" description="Helical" evidence="5">
    <location>
        <begin position="249"/>
        <end position="270"/>
    </location>
</feature>
<dbReference type="RefSeq" id="WP_089855289.1">
    <property type="nucleotide sequence ID" value="NZ_BJWJ01000028.1"/>
</dbReference>
<feature type="transmembrane region" description="Helical" evidence="5">
    <location>
        <begin position="201"/>
        <end position="218"/>
    </location>
</feature>
<feature type="domain" description="O-antigen ligase-related" evidence="6">
    <location>
        <begin position="190"/>
        <end position="389"/>
    </location>
</feature>
<evidence type="ECO:0000313" key="10">
    <source>
        <dbReference type="Proteomes" id="UP000321773"/>
    </source>
</evidence>
<dbReference type="InterPro" id="IPR051533">
    <property type="entry name" value="WaaL-like"/>
</dbReference>
<feature type="transmembrane region" description="Helical" evidence="5">
    <location>
        <begin position="409"/>
        <end position="439"/>
    </location>
</feature>
<evidence type="ECO:0000259" key="6">
    <source>
        <dbReference type="Pfam" id="PF04932"/>
    </source>
</evidence>
<dbReference type="PANTHER" id="PTHR37422:SF13">
    <property type="entry name" value="LIPOPOLYSACCHARIDE BIOSYNTHESIS PROTEIN PA4999-RELATED"/>
    <property type="match status" value="1"/>
</dbReference>
<proteinExistence type="predicted"/>
<dbReference type="EMBL" id="BJWJ01000028">
    <property type="protein sequence ID" value="GEM05277.1"/>
    <property type="molecule type" value="Genomic_DNA"/>
</dbReference>
<dbReference type="OrthoDB" id="1808577at2"/>
<accession>A0A1I6UJB3</accession>
<comment type="subcellular location">
    <subcellularLocation>
        <location evidence="1">Membrane</location>
        <topology evidence="1">Multi-pass membrane protein</topology>
    </subcellularLocation>
</comment>
<gene>
    <name evidence="7" type="ORF">HMI01_22650</name>
    <name evidence="8" type="ORF">SAMN05421668_12723</name>
</gene>
<feature type="transmembrane region" description="Helical" evidence="5">
    <location>
        <begin position="84"/>
        <end position="102"/>
    </location>
</feature>
<dbReference type="GO" id="GO:0016874">
    <property type="term" value="F:ligase activity"/>
    <property type="evidence" value="ECO:0007669"/>
    <property type="project" value="UniProtKB-KW"/>
</dbReference>
<keyword evidence="3 5" id="KW-1133">Transmembrane helix</keyword>
<dbReference type="STRING" id="306541.SAMN05421668_12723"/>
<feature type="transmembrane region" description="Helical" evidence="5">
    <location>
        <begin position="146"/>
        <end position="166"/>
    </location>
</feature>
<feature type="transmembrane region" description="Helical" evidence="5">
    <location>
        <begin position="114"/>
        <end position="134"/>
    </location>
</feature>
<keyword evidence="2 5" id="KW-0812">Transmembrane</keyword>
<feature type="transmembrane region" description="Helical" evidence="5">
    <location>
        <begin position="282"/>
        <end position="300"/>
    </location>
</feature>
<feature type="transmembrane region" description="Helical" evidence="5">
    <location>
        <begin position="225"/>
        <end position="243"/>
    </location>
</feature>
<protein>
    <submittedName>
        <fullName evidence="8">O-Antigen ligase</fullName>
    </submittedName>
</protein>
<keyword evidence="4 5" id="KW-0472">Membrane</keyword>
<dbReference type="GO" id="GO:0016020">
    <property type="term" value="C:membrane"/>
    <property type="evidence" value="ECO:0007669"/>
    <property type="project" value="UniProtKB-SubCell"/>
</dbReference>
<organism evidence="8 9">
    <name type="scientific">Halolactibacillus miurensis</name>
    <dbReference type="NCBI Taxonomy" id="306541"/>
    <lineage>
        <taxon>Bacteria</taxon>
        <taxon>Bacillati</taxon>
        <taxon>Bacillota</taxon>
        <taxon>Bacilli</taxon>
        <taxon>Bacillales</taxon>
        <taxon>Bacillaceae</taxon>
        <taxon>Halolactibacillus</taxon>
    </lineage>
</organism>
<dbReference type="PANTHER" id="PTHR37422">
    <property type="entry name" value="TEICHURONIC ACID BIOSYNTHESIS PROTEIN TUAE"/>
    <property type="match status" value="1"/>
</dbReference>
<evidence type="ECO:0000256" key="4">
    <source>
        <dbReference type="ARBA" id="ARBA00023136"/>
    </source>
</evidence>
<dbReference type="Proteomes" id="UP000321773">
    <property type="component" value="Unassembled WGS sequence"/>
</dbReference>
<name>A0A1I6UJB3_9BACI</name>
<dbReference type="AlphaFoldDB" id="A0A1I6UJB3"/>
<keyword evidence="8" id="KW-0436">Ligase</keyword>
<evidence type="ECO:0000313" key="9">
    <source>
        <dbReference type="Proteomes" id="UP000199139"/>
    </source>
</evidence>
<keyword evidence="10" id="KW-1185">Reference proteome</keyword>
<evidence type="ECO:0000313" key="8">
    <source>
        <dbReference type="EMBL" id="SFT01367.1"/>
    </source>
</evidence>